<keyword evidence="2 4" id="KW-0863">Zinc-finger</keyword>
<sequence length="384" mass="40731">MPYSGRSGGTYKEVRVLKAPLLACLTCPLCSYLIREATTISECLHTFCRDCITLELSNGDSECCPMCQVGLGTLPLEKLRADHQLNDLKEKLFPTDPKKRKPGVSLDGPETSNATKRKERSLYSLGVKGSQAVNPGYASRKTRALPGTHGSSEPSRMDEDLEDGGDSEDEGISDDSPSTMLRLDSRAVSHKGGSRRPSPEEGAEVKVYLQSEPRRGRANAEELASTPMGDGEKVRASNSRPWTTSKLGNRSELAVSNGNKSVATGAGSRSGQESRKSNGASNSGGGGGWGIPIGTGCAGAGGQCGCRHGRDGVRALISISCAGAADLGRWEHRRRVEGHEGGGDWEWWVEPEGRRCSVAERAVAAITAKAEPERGEGATFDPSA</sequence>
<evidence type="ECO:0000256" key="1">
    <source>
        <dbReference type="ARBA" id="ARBA00022723"/>
    </source>
</evidence>
<keyword evidence="8" id="KW-1185">Reference proteome</keyword>
<dbReference type="Pfam" id="PF00097">
    <property type="entry name" value="zf-C3HC4"/>
    <property type="match status" value="1"/>
</dbReference>
<keyword evidence="1" id="KW-0479">Metal-binding</keyword>
<proteinExistence type="predicted"/>
<dbReference type="InterPro" id="IPR044807">
    <property type="entry name" value="DRIP1-like"/>
</dbReference>
<dbReference type="PROSITE" id="PS50089">
    <property type="entry name" value="ZF_RING_2"/>
    <property type="match status" value="1"/>
</dbReference>
<evidence type="ECO:0000259" key="6">
    <source>
        <dbReference type="PROSITE" id="PS50089"/>
    </source>
</evidence>
<evidence type="ECO:0000256" key="4">
    <source>
        <dbReference type="PROSITE-ProRule" id="PRU00175"/>
    </source>
</evidence>
<evidence type="ECO:0000313" key="8">
    <source>
        <dbReference type="Proteomes" id="UP000822688"/>
    </source>
</evidence>
<dbReference type="PANTHER" id="PTHR46293">
    <property type="entry name" value="E3 UBIQUITIN PROTEIN LIGASE DRIP1"/>
    <property type="match status" value="1"/>
</dbReference>
<dbReference type="InterPro" id="IPR013083">
    <property type="entry name" value="Znf_RING/FYVE/PHD"/>
</dbReference>
<protein>
    <recommendedName>
        <fullName evidence="6">RING-type domain-containing protein</fullName>
    </recommendedName>
</protein>
<evidence type="ECO:0000256" key="2">
    <source>
        <dbReference type="ARBA" id="ARBA00022771"/>
    </source>
</evidence>
<dbReference type="InterPro" id="IPR001841">
    <property type="entry name" value="Znf_RING"/>
</dbReference>
<name>A0A8T0HSB0_CERPU</name>
<accession>A0A8T0HSB0</accession>
<dbReference type="GO" id="GO:0004842">
    <property type="term" value="F:ubiquitin-protein transferase activity"/>
    <property type="evidence" value="ECO:0007669"/>
    <property type="project" value="InterPro"/>
</dbReference>
<feature type="domain" description="RING-type" evidence="6">
    <location>
        <begin position="27"/>
        <end position="68"/>
    </location>
</feature>
<reference evidence="7" key="1">
    <citation type="submission" date="2020-06" db="EMBL/GenBank/DDBJ databases">
        <title>WGS assembly of Ceratodon purpureus strain R40.</title>
        <authorList>
            <person name="Carey S.B."/>
            <person name="Jenkins J."/>
            <person name="Shu S."/>
            <person name="Lovell J.T."/>
            <person name="Sreedasyam A."/>
            <person name="Maumus F."/>
            <person name="Tiley G.P."/>
            <person name="Fernandez-Pozo N."/>
            <person name="Barry K."/>
            <person name="Chen C."/>
            <person name="Wang M."/>
            <person name="Lipzen A."/>
            <person name="Daum C."/>
            <person name="Saski C.A."/>
            <person name="Payton A.C."/>
            <person name="Mcbreen J.C."/>
            <person name="Conrad R.E."/>
            <person name="Kollar L.M."/>
            <person name="Olsson S."/>
            <person name="Huttunen S."/>
            <person name="Landis J.B."/>
            <person name="Wickett N.J."/>
            <person name="Johnson M.G."/>
            <person name="Rensing S.A."/>
            <person name="Grimwood J."/>
            <person name="Schmutz J."/>
            <person name="Mcdaniel S.F."/>
        </authorList>
    </citation>
    <scope>NUCLEOTIDE SEQUENCE</scope>
    <source>
        <strain evidence="7">R40</strain>
    </source>
</reference>
<dbReference type="Proteomes" id="UP000822688">
    <property type="component" value="Chromosome V"/>
</dbReference>
<dbReference type="CDD" id="cd16525">
    <property type="entry name" value="RING-HC_PCGF"/>
    <property type="match status" value="1"/>
</dbReference>
<dbReference type="SMART" id="SM00184">
    <property type="entry name" value="RING"/>
    <property type="match status" value="1"/>
</dbReference>
<feature type="compositionally biased region" description="Acidic residues" evidence="5">
    <location>
        <begin position="159"/>
        <end position="173"/>
    </location>
</feature>
<dbReference type="InterPro" id="IPR018957">
    <property type="entry name" value="Znf_C3HC4_RING-type"/>
</dbReference>
<dbReference type="SUPFAM" id="SSF57850">
    <property type="entry name" value="RING/U-box"/>
    <property type="match status" value="1"/>
</dbReference>
<feature type="region of interest" description="Disordered" evidence="5">
    <location>
        <begin position="91"/>
        <end position="287"/>
    </location>
</feature>
<dbReference type="Gene3D" id="3.30.40.10">
    <property type="entry name" value="Zinc/RING finger domain, C3HC4 (zinc finger)"/>
    <property type="match status" value="1"/>
</dbReference>
<keyword evidence="3" id="KW-0862">Zinc</keyword>
<evidence type="ECO:0000313" key="7">
    <source>
        <dbReference type="EMBL" id="KAG0573842.1"/>
    </source>
</evidence>
<evidence type="ECO:0000256" key="3">
    <source>
        <dbReference type="ARBA" id="ARBA00022833"/>
    </source>
</evidence>
<evidence type="ECO:0000256" key="5">
    <source>
        <dbReference type="SAM" id="MobiDB-lite"/>
    </source>
</evidence>
<dbReference type="GO" id="GO:0008270">
    <property type="term" value="F:zinc ion binding"/>
    <property type="evidence" value="ECO:0007669"/>
    <property type="project" value="UniProtKB-KW"/>
</dbReference>
<dbReference type="EMBL" id="CM026426">
    <property type="protein sequence ID" value="KAG0573842.1"/>
    <property type="molecule type" value="Genomic_DNA"/>
</dbReference>
<dbReference type="PANTHER" id="PTHR46293:SF1">
    <property type="entry name" value="OS03G0632800 PROTEIN"/>
    <property type="match status" value="1"/>
</dbReference>
<dbReference type="InterPro" id="IPR017907">
    <property type="entry name" value="Znf_RING_CS"/>
</dbReference>
<feature type="compositionally biased region" description="Polar residues" evidence="5">
    <location>
        <begin position="236"/>
        <end position="271"/>
    </location>
</feature>
<organism evidence="7 8">
    <name type="scientific">Ceratodon purpureus</name>
    <name type="common">Fire moss</name>
    <name type="synonym">Dicranum purpureum</name>
    <dbReference type="NCBI Taxonomy" id="3225"/>
    <lineage>
        <taxon>Eukaryota</taxon>
        <taxon>Viridiplantae</taxon>
        <taxon>Streptophyta</taxon>
        <taxon>Embryophyta</taxon>
        <taxon>Bryophyta</taxon>
        <taxon>Bryophytina</taxon>
        <taxon>Bryopsida</taxon>
        <taxon>Dicranidae</taxon>
        <taxon>Pseudoditrichales</taxon>
        <taxon>Ditrichaceae</taxon>
        <taxon>Ceratodon</taxon>
    </lineage>
</organism>
<dbReference type="AlphaFoldDB" id="A0A8T0HSB0"/>
<dbReference type="PROSITE" id="PS00518">
    <property type="entry name" value="ZF_RING_1"/>
    <property type="match status" value="1"/>
</dbReference>
<comment type="caution">
    <text evidence="7">The sequence shown here is derived from an EMBL/GenBank/DDBJ whole genome shotgun (WGS) entry which is preliminary data.</text>
</comment>
<gene>
    <name evidence="7" type="ORF">KC19_VG214100</name>
</gene>